<dbReference type="CDD" id="cd04488">
    <property type="entry name" value="RecG_wedge_OBF"/>
    <property type="match status" value="1"/>
</dbReference>
<dbReference type="Pfam" id="PF00270">
    <property type="entry name" value="DEAD"/>
    <property type="match status" value="1"/>
</dbReference>
<dbReference type="InterPro" id="IPR027417">
    <property type="entry name" value="P-loop_NTPase"/>
</dbReference>
<dbReference type="InterPro" id="IPR014001">
    <property type="entry name" value="Helicase_ATP-bd"/>
</dbReference>
<organism evidence="10 11">
    <name type="scientific">Streptomyces pulveraceus</name>
    <dbReference type="NCBI Taxonomy" id="68258"/>
    <lineage>
        <taxon>Bacteria</taxon>
        <taxon>Bacillati</taxon>
        <taxon>Actinomycetota</taxon>
        <taxon>Actinomycetes</taxon>
        <taxon>Kitasatosporales</taxon>
        <taxon>Streptomycetaceae</taxon>
        <taxon>Streptomyces</taxon>
    </lineage>
</organism>
<keyword evidence="6" id="KW-0238">DNA-binding</keyword>
<dbReference type="SMART" id="SM00487">
    <property type="entry name" value="DEXDc"/>
    <property type="match status" value="1"/>
</dbReference>
<gene>
    <name evidence="10" type="primary">recG</name>
    <name evidence="10" type="ORF">ACFP1B_11575</name>
</gene>
<dbReference type="PROSITE" id="PS51192">
    <property type="entry name" value="HELICASE_ATP_BIND_1"/>
    <property type="match status" value="1"/>
</dbReference>
<dbReference type="GO" id="GO:0016787">
    <property type="term" value="F:hydrolase activity"/>
    <property type="evidence" value="ECO:0007669"/>
    <property type="project" value="UniProtKB-KW"/>
</dbReference>
<keyword evidence="2" id="KW-0227">DNA damage</keyword>
<evidence type="ECO:0000256" key="3">
    <source>
        <dbReference type="ARBA" id="ARBA00022801"/>
    </source>
</evidence>
<name>A0ABW1GJR3_9ACTN</name>
<comment type="caution">
    <text evidence="10">The sequence shown here is derived from an EMBL/GenBank/DDBJ whole genome shotgun (WGS) entry which is preliminary data.</text>
</comment>
<evidence type="ECO:0000256" key="2">
    <source>
        <dbReference type="ARBA" id="ARBA00022763"/>
    </source>
</evidence>
<dbReference type="PANTHER" id="PTHR47964:SF1">
    <property type="entry name" value="ATP-DEPENDENT DNA HELICASE HOMOLOG RECG, CHLOROPLASTIC"/>
    <property type="match status" value="1"/>
</dbReference>
<dbReference type="EMBL" id="JBHSPU010000012">
    <property type="protein sequence ID" value="MFC5914065.1"/>
    <property type="molecule type" value="Genomic_DNA"/>
</dbReference>
<evidence type="ECO:0000259" key="9">
    <source>
        <dbReference type="PROSITE" id="PS51194"/>
    </source>
</evidence>
<dbReference type="Pfam" id="PF00271">
    <property type="entry name" value="Helicase_C"/>
    <property type="match status" value="1"/>
</dbReference>
<dbReference type="GO" id="GO:0003678">
    <property type="term" value="F:DNA helicase activity"/>
    <property type="evidence" value="ECO:0007669"/>
    <property type="project" value="UniProtKB-EC"/>
</dbReference>
<protein>
    <submittedName>
        <fullName evidence="10">ATP-dependent DNA helicase RecG</fullName>
        <ecNumber evidence="10">3.6.4.12</ecNumber>
    </submittedName>
</protein>
<evidence type="ECO:0000256" key="4">
    <source>
        <dbReference type="ARBA" id="ARBA00022806"/>
    </source>
</evidence>
<dbReference type="SUPFAM" id="SSF50249">
    <property type="entry name" value="Nucleic acid-binding proteins"/>
    <property type="match status" value="1"/>
</dbReference>
<evidence type="ECO:0000313" key="11">
    <source>
        <dbReference type="Proteomes" id="UP001596200"/>
    </source>
</evidence>
<keyword evidence="4 10" id="KW-0347">Helicase</keyword>
<dbReference type="SUPFAM" id="SSF52540">
    <property type="entry name" value="P-loop containing nucleoside triphosphate hydrolases"/>
    <property type="match status" value="2"/>
</dbReference>
<dbReference type="InterPro" id="IPR004365">
    <property type="entry name" value="NA-bd_OB_tRNA"/>
</dbReference>
<dbReference type="Gene3D" id="3.40.50.300">
    <property type="entry name" value="P-loop containing nucleotide triphosphate hydrolases"/>
    <property type="match status" value="2"/>
</dbReference>
<keyword evidence="3 10" id="KW-0378">Hydrolase</keyword>
<dbReference type="NCBIfam" id="NF008167">
    <property type="entry name" value="PRK10917.2-1"/>
    <property type="match status" value="1"/>
</dbReference>
<dbReference type="InterPro" id="IPR001650">
    <property type="entry name" value="Helicase_C-like"/>
</dbReference>
<dbReference type="InterPro" id="IPR011545">
    <property type="entry name" value="DEAD/DEAH_box_helicase_dom"/>
</dbReference>
<dbReference type="CDD" id="cd17992">
    <property type="entry name" value="DEXHc_RecG"/>
    <property type="match status" value="1"/>
</dbReference>
<dbReference type="PANTHER" id="PTHR47964">
    <property type="entry name" value="ATP-DEPENDENT DNA HELICASE HOMOLOG RECG, CHLOROPLASTIC"/>
    <property type="match status" value="1"/>
</dbReference>
<dbReference type="Proteomes" id="UP001596200">
    <property type="component" value="Unassembled WGS sequence"/>
</dbReference>
<reference evidence="11" key="1">
    <citation type="journal article" date="2019" name="Int. J. Syst. Evol. Microbiol.">
        <title>The Global Catalogue of Microorganisms (GCM) 10K type strain sequencing project: providing services to taxonomists for standard genome sequencing and annotation.</title>
        <authorList>
            <consortium name="The Broad Institute Genomics Platform"/>
            <consortium name="The Broad Institute Genome Sequencing Center for Infectious Disease"/>
            <person name="Wu L."/>
            <person name="Ma J."/>
        </authorList>
    </citation>
    <scope>NUCLEOTIDE SEQUENCE [LARGE SCALE GENOMIC DNA]</scope>
    <source>
        <strain evidence="11">JCM 4147</strain>
    </source>
</reference>
<evidence type="ECO:0000313" key="10">
    <source>
        <dbReference type="EMBL" id="MFC5914065.1"/>
    </source>
</evidence>
<dbReference type="InterPro" id="IPR012340">
    <property type="entry name" value="NA-bd_OB-fold"/>
</dbReference>
<keyword evidence="5" id="KW-0067">ATP-binding</keyword>
<accession>A0ABW1GJR3</accession>
<dbReference type="SMART" id="SM00490">
    <property type="entry name" value="HELICc"/>
    <property type="match status" value="1"/>
</dbReference>
<dbReference type="InterPro" id="IPR045562">
    <property type="entry name" value="RecG_dom3_C"/>
</dbReference>
<sequence>MDRVSAFDEPLKKLLGGATAKVMAEHLDLHTVGDLLHHYPRRYEERGWLTALADLPLDEHVTVVAQVADARVLMFNNGRGKRLEVTLTDGHGRLQLVFFGHGVHKPHKDLLPGRRAMFAGKVSVFNRKMQLAHPTYQLLDAESDDEAGATEAVDAFAGRLLPIYPACKQLDSWRIAKAVDAVLPSAQEVVDPLPPSLREGRGFTALPEALLKVHRPQTKADIAEARDRLKWDEAFVLQVALARRRYADTQLPAAARGPRPGGVLDAFDAELPFTLTDGQLKVSKEIFDDLATEHPMHRLLQGEVGSGKTMVALRAMLRVVDAGGQAAMLAPTEVLAQQHHRSITEMMGELAEGGMLGGSEQGTKVVLLTGSMGVAARRKALLDLVTGEAGIVIGTHALIEDKVRFHDLGLVVVDEQHRFGVEQRDALRSKGKQPPHLLVMTATPIPRTVAMTVFGDLETSVLDQLPAGRSPIASHVVPAKDKPHFLSRAWERVREEVENGHQAYVVCPRIGDDAEDEAAAKKAKKKTFQDDGEKRPPLAVLEIAEQLAKGPLAGLRIEVLHGRMNPDDKDDVMRRFAAGDVDVLVATTVIEVGVNVPNATAMVIMDADRFGVSQLHQLRGRVGRGSAPGLCLLVSEAHEAAPARARLSAVAATLDGFELSRIDLEQRREGDVLGQAQSGVRSSLRMLTVIDDEEVIAAAREEAVAIVAADPELTRLPELRTALDALLDKEREQYLDKG</sequence>
<dbReference type="Pfam" id="PF01336">
    <property type="entry name" value="tRNA_anti-codon"/>
    <property type="match status" value="1"/>
</dbReference>
<feature type="domain" description="Helicase ATP-binding" evidence="8">
    <location>
        <begin position="289"/>
        <end position="462"/>
    </location>
</feature>
<dbReference type="InterPro" id="IPR047112">
    <property type="entry name" value="RecG/Mfd"/>
</dbReference>
<keyword evidence="7" id="KW-0234">DNA repair</keyword>
<proteinExistence type="predicted"/>
<keyword evidence="11" id="KW-1185">Reference proteome</keyword>
<evidence type="ECO:0000259" key="8">
    <source>
        <dbReference type="PROSITE" id="PS51192"/>
    </source>
</evidence>
<feature type="domain" description="Helicase C-terminal" evidence="9">
    <location>
        <begin position="485"/>
        <end position="665"/>
    </location>
</feature>
<evidence type="ECO:0000256" key="7">
    <source>
        <dbReference type="ARBA" id="ARBA00023204"/>
    </source>
</evidence>
<dbReference type="EC" id="3.6.4.12" evidence="10"/>
<evidence type="ECO:0000256" key="6">
    <source>
        <dbReference type="ARBA" id="ARBA00023125"/>
    </source>
</evidence>
<dbReference type="Gene3D" id="2.40.50.140">
    <property type="entry name" value="Nucleic acid-binding proteins"/>
    <property type="match status" value="1"/>
</dbReference>
<dbReference type="RefSeq" id="WP_344517756.1">
    <property type="nucleotide sequence ID" value="NZ_BAAATU010000077.1"/>
</dbReference>
<keyword evidence="1" id="KW-0547">Nucleotide-binding</keyword>
<dbReference type="PROSITE" id="PS51194">
    <property type="entry name" value="HELICASE_CTER"/>
    <property type="match status" value="1"/>
</dbReference>
<dbReference type="Pfam" id="PF19833">
    <property type="entry name" value="RecG_dom3_C"/>
    <property type="match status" value="1"/>
</dbReference>
<evidence type="ECO:0000256" key="1">
    <source>
        <dbReference type="ARBA" id="ARBA00022741"/>
    </source>
</evidence>
<evidence type="ECO:0000256" key="5">
    <source>
        <dbReference type="ARBA" id="ARBA00022840"/>
    </source>
</evidence>